<dbReference type="Pfam" id="PF07859">
    <property type="entry name" value="Abhydrolase_3"/>
    <property type="match status" value="1"/>
</dbReference>
<protein>
    <submittedName>
        <fullName evidence="4">Hormone-sensitive lipase</fullName>
    </submittedName>
</protein>
<dbReference type="AlphaFoldDB" id="A0AAV7YYY0"/>
<comment type="caution">
    <text evidence="4">The sequence shown here is derived from an EMBL/GenBank/DDBJ whole genome shotgun (WGS) entry which is preliminary data.</text>
</comment>
<accession>A0AAV7YYY0</accession>
<dbReference type="PROSITE" id="PS01174">
    <property type="entry name" value="LIPASE_GDXG_SER"/>
    <property type="match status" value="1"/>
</dbReference>
<evidence type="ECO:0000259" key="3">
    <source>
        <dbReference type="Pfam" id="PF07859"/>
    </source>
</evidence>
<dbReference type="PANTHER" id="PTHR23025:SF3">
    <property type="entry name" value="HORMONE-SENSITIVE LIPASE"/>
    <property type="match status" value="1"/>
</dbReference>
<dbReference type="EMBL" id="JANTQA010000042">
    <property type="protein sequence ID" value="KAJ3434938.1"/>
    <property type="molecule type" value="Genomic_DNA"/>
</dbReference>
<reference evidence="4" key="1">
    <citation type="submission" date="2022-08" db="EMBL/GenBank/DDBJ databases">
        <title>Novel sulphate-reducing endosymbionts in the free-living metamonad Anaeramoeba.</title>
        <authorList>
            <person name="Jerlstrom-Hultqvist J."/>
            <person name="Cepicka I."/>
            <person name="Gallot-Lavallee L."/>
            <person name="Salas-Leiva D."/>
            <person name="Curtis B.A."/>
            <person name="Zahonova K."/>
            <person name="Pipaliya S."/>
            <person name="Dacks J."/>
            <person name="Roger A.J."/>
        </authorList>
    </citation>
    <scope>NUCLEOTIDE SEQUENCE</scope>
    <source>
        <strain evidence="4">Busselton2</strain>
    </source>
</reference>
<dbReference type="PANTHER" id="PTHR23025">
    <property type="entry name" value="TRIACYLGLYCEROL LIPASE"/>
    <property type="match status" value="1"/>
</dbReference>
<evidence type="ECO:0000256" key="2">
    <source>
        <dbReference type="SAM" id="MobiDB-lite"/>
    </source>
</evidence>
<evidence type="ECO:0000256" key="1">
    <source>
        <dbReference type="PROSITE-ProRule" id="PRU10038"/>
    </source>
</evidence>
<sequence>MEVEQEIFQKQDQLKKNKKSKLPRHNLVGKDLSKDFDLSKFSSKSIDSLMRRTISIFEEKLTIGIVPKEVKHKFDLLIRILKKTEESFENCFMKNNFPFDSMVRDPVLDLKLNDQNVDEQIDKKYESKSAFNIFNDLPTKNTKISEKKRLLNKISRTSIMGLSDTRLFDLISTGSKTKKTKQIEGAYRKRSLSWFSLAYSLYDTFWNLKRLIKKWRYPKIYVKTRLKKFDPYLQLIGKLNKAIQFAALLAGDREMKQKKPQNSGSRKNVNKAIRWEAKSKRRSTFFKNSLSRKKPLAQFLKRKNQKTLGQVWNNLFINVSQTNNFLHNNEKQDPKDFCQDPFLSSSLSSLEEFDSTHSQQYPIFPQKRGFKKNRTATEQQDTEGIDPENYEHFFISTSELSKLSSELLELEEPIAPILVYQFSKQLKTTLRTFNALNAACIYSCESNHMVVRGIKYSLSYAKHFLMRKTAARKSAKAKINPSVKWLRATWGLTEANRFLRWLAYRPYPSIKMEAVRYIDIESKKISESTKNNPFFKKKPQTGSLIVRIISNKSEPMEAKRFIMFIHGGGFVAGGSLTHAPYLRRWAKECNCTVICPKYTLSPEAKIPEQIHECLQTYKWLIAYSPNSKIMIAGDSAGGNIATGLIRELILCGIRKPDGVILGYPPFYISKKLSISRVLYGNEPLFSIPVFGKCVDSCHPDPELQEKKTEDPQINEKTTMVDKDANYEKVNLNQKIPRSDMKSNGKLKKITKLKKYNSFACTQDLFLDNEKSVSPLLMSDQVIKEFPKTLLTGGIFDPGLDDFSLFADRFRLCGSTNLKVKMYGMPHSFFVLGSMFPEAKRMMDDMIKFILSIFDVNK</sequence>
<dbReference type="GO" id="GO:0004771">
    <property type="term" value="F:sterol ester esterase activity"/>
    <property type="evidence" value="ECO:0007669"/>
    <property type="project" value="TreeGrafter"/>
</dbReference>
<gene>
    <name evidence="4" type="ORF">M0812_02065</name>
</gene>
<name>A0AAV7YYY0_9EUKA</name>
<dbReference type="GO" id="GO:0019433">
    <property type="term" value="P:triglyceride catabolic process"/>
    <property type="evidence" value="ECO:0007669"/>
    <property type="project" value="TreeGrafter"/>
</dbReference>
<feature type="domain" description="Alpha/beta hydrolase fold-3" evidence="3">
    <location>
        <begin position="562"/>
        <end position="688"/>
    </location>
</feature>
<dbReference type="GO" id="GO:0005829">
    <property type="term" value="C:cytosol"/>
    <property type="evidence" value="ECO:0007669"/>
    <property type="project" value="TreeGrafter"/>
</dbReference>
<dbReference type="Proteomes" id="UP001146793">
    <property type="component" value="Unassembled WGS sequence"/>
</dbReference>
<dbReference type="GO" id="GO:0004806">
    <property type="term" value="F:triacylglycerol lipase activity"/>
    <property type="evidence" value="ECO:0007669"/>
    <property type="project" value="TreeGrafter"/>
</dbReference>
<evidence type="ECO:0000313" key="4">
    <source>
        <dbReference type="EMBL" id="KAJ3434938.1"/>
    </source>
</evidence>
<proteinExistence type="predicted"/>
<dbReference type="InterPro" id="IPR033140">
    <property type="entry name" value="Lipase_GDXG_put_SER_AS"/>
</dbReference>
<dbReference type="InterPro" id="IPR029058">
    <property type="entry name" value="AB_hydrolase_fold"/>
</dbReference>
<evidence type="ECO:0000313" key="5">
    <source>
        <dbReference type="Proteomes" id="UP001146793"/>
    </source>
</evidence>
<feature type="region of interest" description="Disordered" evidence="2">
    <location>
        <begin position="1"/>
        <end position="20"/>
    </location>
</feature>
<dbReference type="SUPFAM" id="SSF53474">
    <property type="entry name" value="alpha/beta-Hydrolases"/>
    <property type="match status" value="1"/>
</dbReference>
<feature type="active site" evidence="1">
    <location>
        <position position="635"/>
    </location>
</feature>
<dbReference type="Gene3D" id="3.40.50.1820">
    <property type="entry name" value="alpha/beta hydrolase"/>
    <property type="match status" value="1"/>
</dbReference>
<dbReference type="InterPro" id="IPR013094">
    <property type="entry name" value="AB_hydrolase_3"/>
</dbReference>
<organism evidence="4 5">
    <name type="scientific">Anaeramoeba flamelloides</name>
    <dbReference type="NCBI Taxonomy" id="1746091"/>
    <lineage>
        <taxon>Eukaryota</taxon>
        <taxon>Metamonada</taxon>
        <taxon>Anaeramoebidae</taxon>
        <taxon>Anaeramoeba</taxon>
    </lineage>
</organism>